<reference evidence="5 6" key="1">
    <citation type="submission" date="2019-05" db="EMBL/GenBank/DDBJ databases">
        <title>Mikania micrantha, genome provides insights into the molecular mechanism of rapid growth.</title>
        <authorList>
            <person name="Liu B."/>
        </authorList>
    </citation>
    <scope>NUCLEOTIDE SEQUENCE [LARGE SCALE GENOMIC DNA]</scope>
    <source>
        <strain evidence="5">NLD-2019</strain>
        <tissue evidence="5">Leaf</tissue>
    </source>
</reference>
<dbReference type="Proteomes" id="UP000326396">
    <property type="component" value="Linkage Group LG7"/>
</dbReference>
<keyword evidence="2" id="KW-0732">Signal</keyword>
<feature type="signal peptide" evidence="2">
    <location>
        <begin position="1"/>
        <end position="25"/>
    </location>
</feature>
<evidence type="ECO:0000256" key="1">
    <source>
        <dbReference type="SAM" id="MobiDB-lite"/>
    </source>
</evidence>
<dbReference type="InterPro" id="IPR036312">
    <property type="entry name" value="Bifun_inhib/LTP/seed_sf"/>
</dbReference>
<evidence type="ECO:0000256" key="2">
    <source>
        <dbReference type="SAM" id="SignalP"/>
    </source>
</evidence>
<evidence type="ECO:0000259" key="3">
    <source>
        <dbReference type="Pfam" id="PF14368"/>
    </source>
</evidence>
<organism evidence="5 6">
    <name type="scientific">Mikania micrantha</name>
    <name type="common">bitter vine</name>
    <dbReference type="NCBI Taxonomy" id="192012"/>
    <lineage>
        <taxon>Eukaryota</taxon>
        <taxon>Viridiplantae</taxon>
        <taxon>Streptophyta</taxon>
        <taxon>Embryophyta</taxon>
        <taxon>Tracheophyta</taxon>
        <taxon>Spermatophyta</taxon>
        <taxon>Magnoliopsida</taxon>
        <taxon>eudicotyledons</taxon>
        <taxon>Gunneridae</taxon>
        <taxon>Pentapetalae</taxon>
        <taxon>asterids</taxon>
        <taxon>campanulids</taxon>
        <taxon>Asterales</taxon>
        <taxon>Asteraceae</taxon>
        <taxon>Asteroideae</taxon>
        <taxon>Heliantheae alliance</taxon>
        <taxon>Eupatorieae</taxon>
        <taxon>Mikania</taxon>
    </lineage>
</organism>
<dbReference type="EMBL" id="SZYD01000017">
    <property type="protein sequence ID" value="KAD3067538.1"/>
    <property type="molecule type" value="Genomic_DNA"/>
</dbReference>
<dbReference type="SUPFAM" id="SSF47699">
    <property type="entry name" value="Bifunctional inhibitor/lipid-transfer protein/seed storage 2S albumin"/>
    <property type="match status" value="1"/>
</dbReference>
<name>A0A5N6M109_9ASTR</name>
<keyword evidence="6" id="KW-1185">Reference proteome</keyword>
<feature type="chain" id="PRO_5033495241" description="Bifunctional inhibitor/plant lipid transfer protein/seed storage helical domain-containing protein" evidence="2">
    <location>
        <begin position="26"/>
        <end position="222"/>
    </location>
</feature>
<feature type="region of interest" description="Disordered" evidence="1">
    <location>
        <begin position="136"/>
        <end position="190"/>
    </location>
</feature>
<proteinExistence type="predicted"/>
<dbReference type="CDD" id="cd00010">
    <property type="entry name" value="AAI_LTSS"/>
    <property type="match status" value="1"/>
</dbReference>
<sequence>MNTATTIHHLFAILTVVLTSPASTGQETPAPSSPVPGGCADSVISFSPCLPYISSPPNDLSDEPSSQCCDIFNAAFDSDEAECLCYLVRQNTLLGFPLNVTRLMSLSDICSIKNDSQANDTTTNSLESICSGSPTLPPLITTPKAPPSGSNVRRPPPPPRPTLHHPPPSPTTKPRPPTPPTQNIPKPSASDLELTNAAYIWYNKECHVTDTKPCQLSNVGIG</sequence>
<dbReference type="Gene3D" id="1.10.110.10">
    <property type="entry name" value="Plant lipid-transfer and hydrophobic proteins"/>
    <property type="match status" value="1"/>
</dbReference>
<dbReference type="Pfam" id="PF14368">
    <property type="entry name" value="LTP_2"/>
    <property type="match status" value="1"/>
</dbReference>
<feature type="domain" description="Bifunctional inhibitor/plant lipid transfer protein/seed storage helical" evidence="3">
    <location>
        <begin position="22"/>
        <end position="116"/>
    </location>
</feature>
<evidence type="ECO:0000313" key="5">
    <source>
        <dbReference type="EMBL" id="KAD3067538.1"/>
    </source>
</evidence>
<dbReference type="InterPro" id="IPR016140">
    <property type="entry name" value="Bifunc_inhib/LTP/seed_store"/>
</dbReference>
<dbReference type="PANTHER" id="PTHR35747">
    <property type="entry name" value="BIFUNCTIONAL INHIBITOR/LIPID-TRANSFER PROTEIN/SEED STORAGE 2S ALBUMIN SUPERFAMILY PROTEIN"/>
    <property type="match status" value="1"/>
</dbReference>
<evidence type="ECO:0000313" key="4">
    <source>
        <dbReference type="EMBL" id="KAD3067505.1"/>
    </source>
</evidence>
<protein>
    <recommendedName>
        <fullName evidence="3">Bifunctional inhibitor/plant lipid transfer protein/seed storage helical domain-containing protein</fullName>
    </recommendedName>
</protein>
<comment type="caution">
    <text evidence="5">The sequence shown here is derived from an EMBL/GenBank/DDBJ whole genome shotgun (WGS) entry which is preliminary data.</text>
</comment>
<evidence type="ECO:0000313" key="6">
    <source>
        <dbReference type="Proteomes" id="UP000326396"/>
    </source>
</evidence>
<dbReference type="EMBL" id="SZYD01000017">
    <property type="protein sequence ID" value="KAD3067505.1"/>
    <property type="molecule type" value="Genomic_DNA"/>
</dbReference>
<dbReference type="PANTHER" id="PTHR35747:SF2">
    <property type="entry name" value="NON-SPECIFIC LIPID TRANSFER PROTEIN GPI-ANCHORED 25"/>
    <property type="match status" value="1"/>
</dbReference>
<dbReference type="InterPro" id="IPR053353">
    <property type="entry name" value="Plant_LTP_GPI-anchored"/>
</dbReference>
<gene>
    <name evidence="4" type="ORF">E3N88_35385</name>
    <name evidence="5" type="ORF">E3N88_35418</name>
</gene>
<accession>A0A5N6M109</accession>
<dbReference type="AlphaFoldDB" id="A0A5N6M109"/>
<dbReference type="OrthoDB" id="786778at2759"/>
<feature type="compositionally biased region" description="Pro residues" evidence="1">
    <location>
        <begin position="154"/>
        <end position="182"/>
    </location>
</feature>